<accession>A0A058ZG12</accession>
<sequence>MSASQFSRQAFDASAEKTAKYVETLGPARSRPHLPLLLEGKIRSLPGSGAFASYLRCLVENPGDESGFKSALDWTIDDELRRLSSEPAAIDFVPADHPPVEDVYAYLASVSRMDFTDFAEDQRERQRQAHEKGEVLQVDMDAWGGVPLGKLNELPYPCSNASLGLHACRDERRLLRNRLETAIATRQSLVNRIRTNRLAEYRIGRREVENMSQVALTIMEQELEEILTTTPGHLGRLRVLDAQLADLASAVRAAGRRSAAILAVRPSDPATEHLTQEQLVRVAVARLRSAPIGGPLEGFSLNVGGGATTPPVHADAGDRSPDVIRIPGSGAEIARGTATGTATTPDGSDSNTDAHTAPTSPAGGSRSPSGGSPAAELPGPGAPDNWPALDDPAMVTCPPDLTITLHAFNHLQTGVWLEDIGIPPEIAQRVSDSATALAVLVRHRTISDVRRVLDTSQARAATIVTRALLLAYSGGVAGCGGCGHRGRVRGGAPSDLLAPQPEGLAWPLKVKYRVTRRPEVAKKKKGDPAEPAAAPAPEPKPQRLLFEPDYSWWTEDPEAPVQPSPEEWADLMDMASCDDELAADMEDFLTPNAVRQGGSLVPALLSPNLYPEIGRLRLRHLEPISQRSCLNWTPAQLARRWLAMEFAMAPPMKGTARTWVNPREHPTEEAQEAAAQAIIEQARRDAVGKIVLTMDTFSRILRLNGLAFATLCPRAAYDLLPPAPALTYSAYSAATQNADDGIVEQLEELGHLSTVERARVMKARSPDQHLSDARKISPSAHMAAAEAERVALGQRIAASARRLLAADIEAGRTPAWLAFWDTSRPLSELRIPYAFFLER</sequence>
<organism evidence="2">
    <name type="scientific">Fonticula alba</name>
    <name type="common">Slime mold</name>
    <dbReference type="NCBI Taxonomy" id="691883"/>
    <lineage>
        <taxon>Eukaryota</taxon>
        <taxon>Rotosphaerida</taxon>
        <taxon>Fonticulaceae</taxon>
        <taxon>Fonticula</taxon>
    </lineage>
</organism>
<dbReference type="EMBL" id="KB932201">
    <property type="protein sequence ID" value="KCV73299.1"/>
    <property type="molecule type" value="Genomic_DNA"/>
</dbReference>
<gene>
    <name evidence="2" type="ORF">H696_00840</name>
</gene>
<keyword evidence="3" id="KW-1185">Reference proteome</keyword>
<evidence type="ECO:0000313" key="3">
    <source>
        <dbReference type="Proteomes" id="UP000030693"/>
    </source>
</evidence>
<feature type="compositionally biased region" description="Polar residues" evidence="1">
    <location>
        <begin position="345"/>
        <end position="354"/>
    </location>
</feature>
<evidence type="ECO:0000313" key="2">
    <source>
        <dbReference type="EMBL" id="KCV73299.1"/>
    </source>
</evidence>
<feature type="region of interest" description="Disordered" evidence="1">
    <location>
        <begin position="310"/>
        <end position="393"/>
    </location>
</feature>
<proteinExistence type="predicted"/>
<protein>
    <submittedName>
        <fullName evidence="2">Uncharacterized protein</fullName>
    </submittedName>
</protein>
<dbReference type="GeneID" id="20525565"/>
<dbReference type="AlphaFoldDB" id="A0A058ZG12"/>
<dbReference type="RefSeq" id="XP_009493000.1">
    <property type="nucleotide sequence ID" value="XM_009494725.1"/>
</dbReference>
<reference evidence="2" key="1">
    <citation type="submission" date="2013-04" db="EMBL/GenBank/DDBJ databases">
        <title>The Genome Sequence of Fonticula alba ATCC 38817.</title>
        <authorList>
            <consortium name="The Broad Institute Genomics Platform"/>
            <person name="Russ C."/>
            <person name="Cuomo C."/>
            <person name="Burger G."/>
            <person name="Gray M.W."/>
            <person name="Holland P.W.H."/>
            <person name="King N."/>
            <person name="Lang F.B.F."/>
            <person name="Roger A.J."/>
            <person name="Ruiz-Trillo I."/>
            <person name="Brown M."/>
            <person name="Walker B."/>
            <person name="Young S."/>
            <person name="Zeng Q."/>
            <person name="Gargeya S."/>
            <person name="Fitzgerald M."/>
            <person name="Haas B."/>
            <person name="Abouelleil A."/>
            <person name="Allen A.W."/>
            <person name="Alvarado L."/>
            <person name="Arachchi H.M."/>
            <person name="Berlin A.M."/>
            <person name="Chapman S.B."/>
            <person name="Gainer-Dewar J."/>
            <person name="Goldberg J."/>
            <person name="Griggs A."/>
            <person name="Gujja S."/>
            <person name="Hansen M."/>
            <person name="Howarth C."/>
            <person name="Imamovic A."/>
            <person name="Ireland A."/>
            <person name="Larimer J."/>
            <person name="McCowan C."/>
            <person name="Murphy C."/>
            <person name="Pearson M."/>
            <person name="Poon T.W."/>
            <person name="Priest M."/>
            <person name="Roberts A."/>
            <person name="Saif S."/>
            <person name="Shea T."/>
            <person name="Sisk P."/>
            <person name="Sykes S."/>
            <person name="Wortman J."/>
            <person name="Nusbaum C."/>
            <person name="Birren B."/>
        </authorList>
    </citation>
    <scope>NUCLEOTIDE SEQUENCE [LARGE SCALE GENOMIC DNA]</scope>
    <source>
        <strain evidence="2">ATCC 38817</strain>
    </source>
</reference>
<name>A0A058ZG12_FONAL</name>
<feature type="compositionally biased region" description="Low complexity" evidence="1">
    <location>
        <begin position="357"/>
        <end position="375"/>
    </location>
</feature>
<evidence type="ECO:0000256" key="1">
    <source>
        <dbReference type="SAM" id="MobiDB-lite"/>
    </source>
</evidence>
<feature type="region of interest" description="Disordered" evidence="1">
    <location>
        <begin position="517"/>
        <end position="543"/>
    </location>
</feature>
<dbReference type="Proteomes" id="UP000030693">
    <property type="component" value="Unassembled WGS sequence"/>
</dbReference>